<feature type="compositionally biased region" description="Acidic residues" evidence="3">
    <location>
        <begin position="885"/>
        <end position="899"/>
    </location>
</feature>
<dbReference type="InterPro" id="IPR001487">
    <property type="entry name" value="Bromodomain"/>
</dbReference>
<feature type="compositionally biased region" description="Low complexity" evidence="3">
    <location>
        <begin position="68"/>
        <end position="81"/>
    </location>
</feature>
<dbReference type="Proteomes" id="UP001153069">
    <property type="component" value="Unassembled WGS sequence"/>
</dbReference>
<feature type="compositionally biased region" description="Acidic residues" evidence="3">
    <location>
        <begin position="1312"/>
        <end position="1322"/>
    </location>
</feature>
<dbReference type="Gene3D" id="1.20.920.10">
    <property type="entry name" value="Bromodomain-like"/>
    <property type="match status" value="1"/>
</dbReference>
<name>A0A9N8D8E5_9STRA</name>
<dbReference type="PROSITE" id="PS50014">
    <property type="entry name" value="BROMODOMAIN_2"/>
    <property type="match status" value="1"/>
</dbReference>
<feature type="region of interest" description="Disordered" evidence="3">
    <location>
        <begin position="1087"/>
        <end position="1154"/>
    </location>
</feature>
<evidence type="ECO:0000313" key="5">
    <source>
        <dbReference type="EMBL" id="CAB9496109.1"/>
    </source>
</evidence>
<feature type="compositionally biased region" description="Low complexity" evidence="3">
    <location>
        <begin position="1521"/>
        <end position="1530"/>
    </location>
</feature>
<evidence type="ECO:0000256" key="1">
    <source>
        <dbReference type="ARBA" id="ARBA00023117"/>
    </source>
</evidence>
<feature type="region of interest" description="Disordered" evidence="3">
    <location>
        <begin position="790"/>
        <end position="809"/>
    </location>
</feature>
<feature type="region of interest" description="Disordered" evidence="3">
    <location>
        <begin position="1521"/>
        <end position="1585"/>
    </location>
</feature>
<gene>
    <name evidence="5" type="ORF">SEMRO_1_G000870.1</name>
</gene>
<evidence type="ECO:0000256" key="2">
    <source>
        <dbReference type="PROSITE-ProRule" id="PRU00035"/>
    </source>
</evidence>
<feature type="compositionally biased region" description="Polar residues" evidence="3">
    <location>
        <begin position="225"/>
        <end position="236"/>
    </location>
</feature>
<feature type="compositionally biased region" description="Basic and acidic residues" evidence="3">
    <location>
        <begin position="1445"/>
        <end position="1481"/>
    </location>
</feature>
<dbReference type="InterPro" id="IPR036427">
    <property type="entry name" value="Bromodomain-like_sf"/>
</dbReference>
<feature type="region of interest" description="Disordered" evidence="3">
    <location>
        <begin position="213"/>
        <end position="250"/>
    </location>
</feature>
<feature type="region of interest" description="Disordered" evidence="3">
    <location>
        <begin position="309"/>
        <end position="329"/>
    </location>
</feature>
<feature type="compositionally biased region" description="Polar residues" evidence="3">
    <location>
        <begin position="453"/>
        <end position="490"/>
    </location>
</feature>
<feature type="compositionally biased region" description="Low complexity" evidence="3">
    <location>
        <begin position="312"/>
        <end position="324"/>
    </location>
</feature>
<feature type="region of interest" description="Disordered" evidence="3">
    <location>
        <begin position="125"/>
        <end position="166"/>
    </location>
</feature>
<proteinExistence type="predicted"/>
<feature type="region of interest" description="Disordered" evidence="3">
    <location>
        <begin position="30"/>
        <end position="81"/>
    </location>
</feature>
<feature type="compositionally biased region" description="Polar residues" evidence="3">
    <location>
        <begin position="1335"/>
        <end position="1344"/>
    </location>
</feature>
<dbReference type="PANTHER" id="PTHR45926">
    <property type="entry name" value="OSJNBA0053K19.4 PROTEIN"/>
    <property type="match status" value="1"/>
</dbReference>
<evidence type="ECO:0000259" key="4">
    <source>
        <dbReference type="PROSITE" id="PS50014"/>
    </source>
</evidence>
<organism evidence="5 6">
    <name type="scientific">Seminavis robusta</name>
    <dbReference type="NCBI Taxonomy" id="568900"/>
    <lineage>
        <taxon>Eukaryota</taxon>
        <taxon>Sar</taxon>
        <taxon>Stramenopiles</taxon>
        <taxon>Ochrophyta</taxon>
        <taxon>Bacillariophyta</taxon>
        <taxon>Bacillariophyceae</taxon>
        <taxon>Bacillariophycidae</taxon>
        <taxon>Naviculales</taxon>
        <taxon>Naviculaceae</taxon>
        <taxon>Seminavis</taxon>
    </lineage>
</organism>
<feature type="compositionally biased region" description="Acidic residues" evidence="3">
    <location>
        <begin position="126"/>
        <end position="136"/>
    </location>
</feature>
<feature type="region of interest" description="Disordered" evidence="3">
    <location>
        <begin position="1204"/>
        <end position="1345"/>
    </location>
</feature>
<evidence type="ECO:0000313" key="6">
    <source>
        <dbReference type="Proteomes" id="UP001153069"/>
    </source>
</evidence>
<feature type="compositionally biased region" description="Acidic residues" evidence="3">
    <location>
        <begin position="1211"/>
        <end position="1234"/>
    </location>
</feature>
<feature type="compositionally biased region" description="Basic and acidic residues" evidence="3">
    <location>
        <begin position="735"/>
        <end position="755"/>
    </location>
</feature>
<accession>A0A9N8D8E5</accession>
<feature type="region of interest" description="Disordered" evidence="3">
    <location>
        <begin position="1368"/>
        <end position="1395"/>
    </location>
</feature>
<protein>
    <submittedName>
        <fullName evidence="5">Transcription factor</fullName>
    </submittedName>
</protein>
<sequence>MATGHRYASPRSYRPSAVDDDDFTYMTTISSSSSYYNPTRSLMNRNHEPDSAGQSFYHQHHHKSPSFSQHQYSSFGSRSSSPAPYYPASYDQLETASLSGTVASTQAQFVDLTDYQSPVDECYASAEDEEEVDDGFVEEKKSQEDSYGRDRDQDHGYGSSSNGANYDYQYRNNLVSNHHYYRNPENYPNISNAHHNLLNYDFYAVNYNGMDQSQYQRHPHKNHSRQQPGDRTSTTGDDSRSEDTEDRISRIRRETDLVDLSNCVVTDRVSSSGSYIDLTEVPSILDDNESQESVNSADREWDLMQNRRQRMTSTTDTTKAKTSSPNLVEDHRDDKWEVQSLPAPAVSSPQQFSPYAAGNTSAAAKTNTKTGFDGDDVPHTPMSLPYMPRDYSELPAVLPPEVKKPTSPYGFTQNTAIDLVVPSLDEDDTQVVRNNKSAPLAPAAPEKVDQPAESPTETSEANKSANNEPQTKSIATTPAPQSPGSHPSVTDLTRTITEQLKFEVARHSEQVSMGDSNKTSTSRDLDIPSMTASSESDLTSVITARSSRTETSADPPGVLEHKPSLLGAAINAPPVKDPPGHQPRVKPDAAVRFSAPIMRPPRSGGYNRRGKNDAPATATESKQKDCPALLLRQLSSPAPPASPALETTIRYTTLIEAAESLSFSKDLPVAMDPNEGEYVQEEAVETVLGDQTFISEPDSYYISRSEATQSSVRHEIIVVDSRLMASHSSSSSSVHGRESRDDPTEKASNLTKERQYASVTATSSPRTGNLRAWMPSQANLHSVVRGMMPTTTSREKDDDDGASAEESAAESLLSRLLDDSLQLQSIPSYRLVKDSNDIKRRENKRGVDVPSDRKVKTALVADAPTASRPQVLLTRLVETPTPIDLTDEKDEEEAEEDDASTSSSSSVGVIPDASSKSDIFTSKQASFELNRQDTLSSGQVYCDQQVNTTNAEDSHQNDDIDELQESINNDTEDDYTERVDDDDLTGRPTDVTATATDSGLDAEAAYTAFCLSVDEVDHEAANAPELHTVDVPSESKKLDSLVNLWEARFTEKAASDKTGVVSWGEETKLPSAELDLPREEDEIPLVGNSAQEDMDDNADHAEDDTTHVEVEPEEEDDSEMKKAEDIAEWQDLEQPSIIPVDDETDTDTAAFADPIRRLPNDKKVSFKEDIEEVAIIHPFREPSPAEHTANAFADVWNSKMAEIADATEPSNEADEVELLETPEMYPGDEDDNEDHPESAIEDRVIGFADEWNGKTAEVSDADDDDHIGDIEVTHLPQSELQDIPEHDTASSGPIAAESDDENESTNDHTPEIDDDGVAEDASENAPEAKVPDLPTNYSKKQSTGGVFDAFADVWNTKMAEIADDSSELGEHLDLENEKNVGEQIDDPISEDETPSVVPTVTEAHGDYEEDESVVELTAVEEGNCLAYDAPTDEASLAADENATDEATHDKASDDGYSEDSKDSERELPRQSHFEEIPEQVMKDQDNVFSQMSRLGAFLKSTSTAVAKTAESSVSSLVSDLKSSALSSLPADKTDDVTSDRGLPVQACASEATEDEGPIPFSAQDMPSVLHDTPNSLEQSSKPVDSDFASDLTTAALLSFSSTSPDEPVSHEMKVQDQPVKAKEELPLSFCDGGSGVSKLPSGCRVSPEEDISFFDSGGGMARLPMGCSSLAQEDPKLTEGILAGAPAHVADEESTMQEMSELGSEDQFCGSTPVTQIQSITHDDEPLPSEILRGWEQDHPADDVTVDSAVKNMESPACTDAADQENLDTDWSHSDEPEETETGTLQYSIEMPEEESDHQSQIAVQHSGEEEEEAGGEGEAAQEAGLVDDIIDMSFDNESRGSSVSALQEPNESPAATLDMECLQVLVTSLMTHEYGFEFSTPVDLRKYPDYKENESKYKPLDLGSILRNLINGDYATILDFQADVNMTFNFRMKHSQKGCKVYKMAKTLKKKFEKDLLKLLDDLEHELTGS</sequence>
<comment type="caution">
    <text evidence="5">The sequence shown here is derived from an EMBL/GenBank/DDBJ whole genome shotgun (WGS) entry which is preliminary data.</text>
</comment>
<feature type="region of interest" description="Disordered" evidence="3">
    <location>
        <begin position="436"/>
        <end position="490"/>
    </location>
</feature>
<feature type="region of interest" description="Disordered" evidence="3">
    <location>
        <begin position="727"/>
        <end position="781"/>
    </location>
</feature>
<feature type="region of interest" description="Disordered" evidence="3">
    <location>
        <begin position="363"/>
        <end position="386"/>
    </location>
</feature>
<feature type="compositionally biased region" description="Polar residues" evidence="3">
    <location>
        <begin position="510"/>
        <end position="520"/>
    </location>
</feature>
<feature type="compositionally biased region" description="Basic and acidic residues" evidence="3">
    <location>
        <begin position="237"/>
        <end position="250"/>
    </location>
</feature>
<feature type="compositionally biased region" description="Basic and acidic residues" evidence="3">
    <location>
        <begin position="1097"/>
        <end position="1110"/>
    </location>
</feature>
<dbReference type="SUPFAM" id="SSF47370">
    <property type="entry name" value="Bromodomain"/>
    <property type="match status" value="1"/>
</dbReference>
<feature type="region of interest" description="Disordered" evidence="3">
    <location>
        <begin position="1426"/>
        <end position="1481"/>
    </location>
</feature>
<feature type="compositionally biased region" description="Acidic residues" evidence="3">
    <location>
        <begin position="1383"/>
        <end position="1393"/>
    </location>
</feature>
<feature type="compositionally biased region" description="Basic and acidic residues" evidence="3">
    <location>
        <begin position="137"/>
        <end position="155"/>
    </location>
</feature>
<evidence type="ECO:0000256" key="3">
    <source>
        <dbReference type="SAM" id="MobiDB-lite"/>
    </source>
</evidence>
<feature type="region of interest" description="Disordered" evidence="3">
    <location>
        <begin position="875"/>
        <end position="912"/>
    </location>
</feature>
<keyword evidence="1 2" id="KW-0103">Bromodomain</keyword>
<feature type="domain" description="Bromo" evidence="4">
    <location>
        <begin position="1871"/>
        <end position="1943"/>
    </location>
</feature>
<feature type="region of interest" description="Disordered" evidence="3">
    <location>
        <begin position="505"/>
        <end position="539"/>
    </location>
</feature>
<feature type="compositionally biased region" description="Polar residues" evidence="3">
    <location>
        <begin position="1572"/>
        <end position="1582"/>
    </location>
</feature>
<feature type="region of interest" description="Disordered" evidence="3">
    <location>
        <begin position="596"/>
        <end position="625"/>
    </location>
</feature>
<feature type="compositionally biased region" description="Basic and acidic residues" evidence="3">
    <location>
        <begin position="1235"/>
        <end position="1244"/>
    </location>
</feature>
<reference evidence="5" key="1">
    <citation type="submission" date="2020-06" db="EMBL/GenBank/DDBJ databases">
        <authorList>
            <consortium name="Plant Systems Biology data submission"/>
        </authorList>
    </citation>
    <scope>NUCLEOTIDE SEQUENCE</scope>
    <source>
        <strain evidence="5">D6</strain>
    </source>
</reference>
<dbReference type="SMART" id="SM00297">
    <property type="entry name" value="BROMO"/>
    <property type="match status" value="1"/>
</dbReference>
<feature type="compositionally biased region" description="Polar residues" evidence="3">
    <location>
        <begin position="757"/>
        <end position="767"/>
    </location>
</feature>
<feature type="compositionally biased region" description="Polar residues" evidence="3">
    <location>
        <begin position="530"/>
        <end position="539"/>
    </location>
</feature>
<feature type="region of interest" description="Disordered" evidence="3">
    <location>
        <begin position="1756"/>
        <end position="1820"/>
    </location>
</feature>
<dbReference type="Pfam" id="PF00439">
    <property type="entry name" value="Bromodomain"/>
    <property type="match status" value="1"/>
</dbReference>
<dbReference type="EMBL" id="CAICTM010000001">
    <property type="protein sequence ID" value="CAB9496109.1"/>
    <property type="molecule type" value="Genomic_DNA"/>
</dbReference>
<keyword evidence="6" id="KW-1185">Reference proteome</keyword>
<feature type="compositionally biased region" description="Basic and acidic residues" evidence="3">
    <location>
        <begin position="1368"/>
        <end position="1380"/>
    </location>
</feature>